<dbReference type="PANTHER" id="PTHR43033:SF1">
    <property type="entry name" value="TRNA(ILE)-LYSIDINE SYNTHASE-RELATED"/>
    <property type="match status" value="1"/>
</dbReference>
<dbReference type="Proteomes" id="UP000727857">
    <property type="component" value="Unassembled WGS sequence"/>
</dbReference>
<evidence type="ECO:0000256" key="7">
    <source>
        <dbReference type="ARBA" id="ARBA00048539"/>
    </source>
</evidence>
<keyword evidence="4 8" id="KW-0819">tRNA processing</keyword>
<name>A0A940DGP5_9FIRM</name>
<evidence type="ECO:0000256" key="5">
    <source>
        <dbReference type="ARBA" id="ARBA00022741"/>
    </source>
</evidence>
<dbReference type="SMART" id="SM00977">
    <property type="entry name" value="TilS_C"/>
    <property type="match status" value="1"/>
</dbReference>
<dbReference type="GO" id="GO:0032267">
    <property type="term" value="F:tRNA(Ile)-lysidine synthase activity"/>
    <property type="evidence" value="ECO:0007669"/>
    <property type="project" value="UniProtKB-EC"/>
</dbReference>
<dbReference type="NCBIfam" id="TIGR02433">
    <property type="entry name" value="lysidine_TilS_C"/>
    <property type="match status" value="1"/>
</dbReference>
<dbReference type="SUPFAM" id="SSF52402">
    <property type="entry name" value="Adenine nucleotide alpha hydrolases-like"/>
    <property type="match status" value="1"/>
</dbReference>
<feature type="domain" description="Lysidine-tRNA(Ile) synthetase C-terminal" evidence="9">
    <location>
        <begin position="347"/>
        <end position="418"/>
    </location>
</feature>
<reference evidence="10" key="2">
    <citation type="journal article" date="2021" name="PeerJ">
        <title>Extensive microbial diversity within the chicken gut microbiome revealed by metagenomics and culture.</title>
        <authorList>
            <person name="Gilroy R."/>
            <person name="Ravi A."/>
            <person name="Getino M."/>
            <person name="Pursley I."/>
            <person name="Horton D.L."/>
            <person name="Alikhan N.F."/>
            <person name="Baker D."/>
            <person name="Gharbi K."/>
            <person name="Hall N."/>
            <person name="Watson M."/>
            <person name="Adriaenssens E.M."/>
            <person name="Foster-Nyarko E."/>
            <person name="Jarju S."/>
            <person name="Secka A."/>
            <person name="Antonio M."/>
            <person name="Oren A."/>
            <person name="Chaudhuri R.R."/>
            <person name="La Ragione R."/>
            <person name="Hildebrand F."/>
            <person name="Pallen M.J."/>
        </authorList>
    </citation>
    <scope>NUCLEOTIDE SEQUENCE</scope>
    <source>
        <strain evidence="10">517</strain>
    </source>
</reference>
<dbReference type="InterPro" id="IPR012796">
    <property type="entry name" value="Lysidine-tRNA-synth_C"/>
</dbReference>
<comment type="subcellular location">
    <subcellularLocation>
        <location evidence="1 8">Cytoplasm</location>
    </subcellularLocation>
</comment>
<dbReference type="NCBIfam" id="TIGR02432">
    <property type="entry name" value="lysidine_TilS_N"/>
    <property type="match status" value="1"/>
</dbReference>
<evidence type="ECO:0000256" key="2">
    <source>
        <dbReference type="ARBA" id="ARBA00022490"/>
    </source>
</evidence>
<evidence type="ECO:0000256" key="1">
    <source>
        <dbReference type="ARBA" id="ARBA00004496"/>
    </source>
</evidence>
<evidence type="ECO:0000256" key="6">
    <source>
        <dbReference type="ARBA" id="ARBA00022840"/>
    </source>
</evidence>
<dbReference type="InterPro" id="IPR012094">
    <property type="entry name" value="tRNA_Ile_lys_synt"/>
</dbReference>
<protein>
    <recommendedName>
        <fullName evidence="8">tRNA(Ile)-lysidine synthase</fullName>
        <ecNumber evidence="8">6.3.4.19</ecNumber>
    </recommendedName>
    <alternativeName>
        <fullName evidence="8">tRNA(Ile)-2-lysyl-cytidine synthase</fullName>
    </alternativeName>
    <alternativeName>
        <fullName evidence="8">tRNA(Ile)-lysidine synthetase</fullName>
    </alternativeName>
</protein>
<evidence type="ECO:0000256" key="4">
    <source>
        <dbReference type="ARBA" id="ARBA00022694"/>
    </source>
</evidence>
<gene>
    <name evidence="8 10" type="primary">tilS</name>
    <name evidence="10" type="ORF">IAB16_05135</name>
</gene>
<dbReference type="Gene3D" id="3.40.50.620">
    <property type="entry name" value="HUPs"/>
    <property type="match status" value="1"/>
</dbReference>
<keyword evidence="3 8" id="KW-0436">Ligase</keyword>
<dbReference type="InterPro" id="IPR012795">
    <property type="entry name" value="tRNA_Ile_lys_synt_N"/>
</dbReference>
<keyword evidence="6 8" id="KW-0067">ATP-binding</keyword>
<dbReference type="InterPro" id="IPR011063">
    <property type="entry name" value="TilS/TtcA_N"/>
</dbReference>
<comment type="similarity">
    <text evidence="8">Belongs to the tRNA(Ile)-lysidine synthase family.</text>
</comment>
<proteinExistence type="inferred from homology"/>
<keyword evidence="2 8" id="KW-0963">Cytoplasm</keyword>
<accession>A0A940DGP5</accession>
<dbReference type="AlphaFoldDB" id="A0A940DGP5"/>
<dbReference type="EMBL" id="JADINF010000130">
    <property type="protein sequence ID" value="MBO8424381.1"/>
    <property type="molecule type" value="Genomic_DNA"/>
</dbReference>
<dbReference type="InterPro" id="IPR014729">
    <property type="entry name" value="Rossmann-like_a/b/a_fold"/>
</dbReference>
<comment type="caution">
    <text evidence="10">The sequence shown here is derived from an EMBL/GenBank/DDBJ whole genome shotgun (WGS) entry which is preliminary data.</text>
</comment>
<comment type="domain">
    <text evidence="8">The N-terminal region contains the highly conserved SGGXDS motif, predicted to be a P-loop motif involved in ATP binding.</text>
</comment>
<dbReference type="GO" id="GO:0006400">
    <property type="term" value="P:tRNA modification"/>
    <property type="evidence" value="ECO:0007669"/>
    <property type="project" value="UniProtKB-UniRule"/>
</dbReference>
<dbReference type="GO" id="GO:0005737">
    <property type="term" value="C:cytoplasm"/>
    <property type="evidence" value="ECO:0007669"/>
    <property type="project" value="UniProtKB-SubCell"/>
</dbReference>
<evidence type="ECO:0000313" key="10">
    <source>
        <dbReference type="EMBL" id="MBO8424381.1"/>
    </source>
</evidence>
<dbReference type="Pfam" id="PF01171">
    <property type="entry name" value="ATP_bind_3"/>
    <property type="match status" value="1"/>
</dbReference>
<reference evidence="10" key="1">
    <citation type="submission" date="2020-10" db="EMBL/GenBank/DDBJ databases">
        <authorList>
            <person name="Gilroy R."/>
        </authorList>
    </citation>
    <scope>NUCLEOTIDE SEQUENCE</scope>
    <source>
        <strain evidence="10">517</strain>
    </source>
</reference>
<evidence type="ECO:0000313" key="11">
    <source>
        <dbReference type="Proteomes" id="UP000727857"/>
    </source>
</evidence>
<organism evidence="10 11">
    <name type="scientific">Candidatus Stercoripulliclostridium pullicola</name>
    <dbReference type="NCBI Taxonomy" id="2840953"/>
    <lineage>
        <taxon>Bacteria</taxon>
        <taxon>Bacillati</taxon>
        <taxon>Bacillota</taxon>
        <taxon>Clostridia</taxon>
        <taxon>Eubacteriales</taxon>
        <taxon>Candidatus Stercoripulliclostridium</taxon>
    </lineage>
</organism>
<sequence>MASDNSKTIISGVAVSGGVDSMVMLDVLVKEKKNVVVINVEHGIRGDASVSDSEFVAEYCKERGIKCLTYAVDAPQYARENNVSIELAARTLRYEIFDKLLKEKTVDEINLAHHLNDQVETMLMRIFRGTGIRGLRGIVDREGYRHPLIGYTKQEIIDYAVDNGIPYREDATNLETRYTRNYIRHEICPQIKARFPHYERAMLRLSRLADEVEDYMLSMCVPPTVSGFETSLPIAALETHPAIAKKTVAEAFRAMGYLNDIDSAHLGDIIALVKAGNGSMVNLPFGIDAIRNYNRISLVFREKKREMDEPYFDGGYYEFGPFSYEFKPTDELVKRLTFDPDKIPEGARVRTREAGDEFRRCGGKNKSLSDYLTDLKIPKNMRDKLLVIACGKRVYAVLGVDIAEEVKIDENTLRMVKIEIGENYYA</sequence>
<evidence type="ECO:0000256" key="8">
    <source>
        <dbReference type="HAMAP-Rule" id="MF_01161"/>
    </source>
</evidence>
<keyword evidence="5 8" id="KW-0547">Nucleotide-binding</keyword>
<dbReference type="SUPFAM" id="SSF56037">
    <property type="entry name" value="PheT/TilS domain"/>
    <property type="match status" value="1"/>
</dbReference>
<dbReference type="HAMAP" id="MF_01161">
    <property type="entry name" value="tRNA_Ile_lys_synt"/>
    <property type="match status" value="1"/>
</dbReference>
<comment type="catalytic activity">
    <reaction evidence="7 8">
        <text>cytidine(34) in tRNA(Ile2) + L-lysine + ATP = lysidine(34) in tRNA(Ile2) + AMP + diphosphate + H(+)</text>
        <dbReference type="Rhea" id="RHEA:43744"/>
        <dbReference type="Rhea" id="RHEA-COMP:10625"/>
        <dbReference type="Rhea" id="RHEA-COMP:10670"/>
        <dbReference type="ChEBI" id="CHEBI:15378"/>
        <dbReference type="ChEBI" id="CHEBI:30616"/>
        <dbReference type="ChEBI" id="CHEBI:32551"/>
        <dbReference type="ChEBI" id="CHEBI:33019"/>
        <dbReference type="ChEBI" id="CHEBI:82748"/>
        <dbReference type="ChEBI" id="CHEBI:83665"/>
        <dbReference type="ChEBI" id="CHEBI:456215"/>
        <dbReference type="EC" id="6.3.4.19"/>
    </reaction>
</comment>
<dbReference type="CDD" id="cd01992">
    <property type="entry name" value="TilS_N"/>
    <property type="match status" value="1"/>
</dbReference>
<comment type="function">
    <text evidence="8">Ligates lysine onto the cytidine present at position 34 of the AUA codon-specific tRNA(Ile) that contains the anticodon CAU, in an ATP-dependent manner. Cytidine is converted to lysidine, thus changing the amino acid specificity of the tRNA from methionine to isoleucine.</text>
</comment>
<dbReference type="EC" id="6.3.4.19" evidence="8"/>
<evidence type="ECO:0000256" key="3">
    <source>
        <dbReference type="ARBA" id="ARBA00022598"/>
    </source>
</evidence>
<feature type="binding site" evidence="8">
    <location>
        <begin position="16"/>
        <end position="21"/>
    </location>
    <ligand>
        <name>ATP</name>
        <dbReference type="ChEBI" id="CHEBI:30616"/>
    </ligand>
</feature>
<dbReference type="GO" id="GO:0005524">
    <property type="term" value="F:ATP binding"/>
    <property type="evidence" value="ECO:0007669"/>
    <property type="project" value="UniProtKB-UniRule"/>
</dbReference>
<dbReference type="Pfam" id="PF11734">
    <property type="entry name" value="TilS_C"/>
    <property type="match status" value="1"/>
</dbReference>
<dbReference type="PANTHER" id="PTHR43033">
    <property type="entry name" value="TRNA(ILE)-LYSIDINE SYNTHASE-RELATED"/>
    <property type="match status" value="1"/>
</dbReference>
<evidence type="ECO:0000259" key="9">
    <source>
        <dbReference type="SMART" id="SM00977"/>
    </source>
</evidence>